<evidence type="ECO:0000256" key="1">
    <source>
        <dbReference type="ARBA" id="ARBA00004429"/>
    </source>
</evidence>
<protein>
    <recommendedName>
        <fullName evidence="9">TRAP transporter small permease protein</fullName>
    </recommendedName>
</protein>
<feature type="transmembrane region" description="Helical" evidence="9">
    <location>
        <begin position="124"/>
        <end position="149"/>
    </location>
</feature>
<dbReference type="PANTHER" id="PTHR35011:SF10">
    <property type="entry name" value="TRAP TRANSPORTER SMALL PERMEASE PROTEIN"/>
    <property type="match status" value="1"/>
</dbReference>
<comment type="function">
    <text evidence="9">Part of the tripartite ATP-independent periplasmic (TRAP) transport system.</text>
</comment>
<dbReference type="Proteomes" id="UP000318801">
    <property type="component" value="Unassembled WGS sequence"/>
</dbReference>
<comment type="subunit">
    <text evidence="9">The complex comprises the extracytoplasmic solute receptor protein and the two transmembrane proteins.</text>
</comment>
<comment type="caution">
    <text evidence="11">The sequence shown here is derived from an EMBL/GenBank/DDBJ whole genome shotgun (WGS) entry which is preliminary data.</text>
</comment>
<accession>A0A506U463</accession>
<comment type="similarity">
    <text evidence="8 9">Belongs to the TRAP transporter small permease family.</text>
</comment>
<evidence type="ECO:0000256" key="8">
    <source>
        <dbReference type="ARBA" id="ARBA00038436"/>
    </source>
</evidence>
<dbReference type="EMBL" id="VHLG01000010">
    <property type="protein sequence ID" value="TPW29173.1"/>
    <property type="molecule type" value="Genomic_DNA"/>
</dbReference>
<dbReference type="GO" id="GO:0022857">
    <property type="term" value="F:transmembrane transporter activity"/>
    <property type="evidence" value="ECO:0007669"/>
    <property type="project" value="UniProtKB-UniRule"/>
</dbReference>
<evidence type="ECO:0000256" key="6">
    <source>
        <dbReference type="ARBA" id="ARBA00022989"/>
    </source>
</evidence>
<evidence type="ECO:0000256" key="2">
    <source>
        <dbReference type="ARBA" id="ARBA00022448"/>
    </source>
</evidence>
<evidence type="ECO:0000256" key="4">
    <source>
        <dbReference type="ARBA" id="ARBA00022519"/>
    </source>
</evidence>
<dbReference type="Pfam" id="PF04290">
    <property type="entry name" value="DctQ"/>
    <property type="match status" value="1"/>
</dbReference>
<dbReference type="InterPro" id="IPR055348">
    <property type="entry name" value="DctQ"/>
</dbReference>
<comment type="subcellular location">
    <subcellularLocation>
        <location evidence="1 9">Cell inner membrane</location>
        <topology evidence="1 9">Multi-pass membrane protein</topology>
    </subcellularLocation>
</comment>
<evidence type="ECO:0000256" key="9">
    <source>
        <dbReference type="RuleBase" id="RU369079"/>
    </source>
</evidence>
<evidence type="ECO:0000259" key="10">
    <source>
        <dbReference type="Pfam" id="PF04290"/>
    </source>
</evidence>
<feature type="transmembrane region" description="Helical" evidence="9">
    <location>
        <begin position="46"/>
        <end position="71"/>
    </location>
</feature>
<dbReference type="InterPro" id="IPR007387">
    <property type="entry name" value="TRAP_DctQ"/>
</dbReference>
<feature type="transmembrane region" description="Helical" evidence="9">
    <location>
        <begin position="169"/>
        <end position="190"/>
    </location>
</feature>
<feature type="transmembrane region" description="Helical" evidence="9">
    <location>
        <begin position="83"/>
        <end position="103"/>
    </location>
</feature>
<keyword evidence="12" id="KW-1185">Reference proteome</keyword>
<dbReference type="GO" id="GO:0015740">
    <property type="term" value="P:C4-dicarboxylate transport"/>
    <property type="evidence" value="ECO:0007669"/>
    <property type="project" value="TreeGrafter"/>
</dbReference>
<keyword evidence="4 9" id="KW-0997">Cell inner membrane</keyword>
<evidence type="ECO:0000256" key="5">
    <source>
        <dbReference type="ARBA" id="ARBA00022692"/>
    </source>
</evidence>
<evidence type="ECO:0000256" key="7">
    <source>
        <dbReference type="ARBA" id="ARBA00023136"/>
    </source>
</evidence>
<dbReference type="AlphaFoldDB" id="A0A506U463"/>
<dbReference type="GO" id="GO:0005886">
    <property type="term" value="C:plasma membrane"/>
    <property type="evidence" value="ECO:0007669"/>
    <property type="project" value="UniProtKB-SubCell"/>
</dbReference>
<evidence type="ECO:0000313" key="12">
    <source>
        <dbReference type="Proteomes" id="UP000318801"/>
    </source>
</evidence>
<proteinExistence type="inferred from homology"/>
<keyword evidence="2 9" id="KW-0813">Transport</keyword>
<evidence type="ECO:0000313" key="11">
    <source>
        <dbReference type="EMBL" id="TPW29173.1"/>
    </source>
</evidence>
<keyword evidence="6 9" id="KW-1133">Transmembrane helix</keyword>
<evidence type="ECO:0000256" key="3">
    <source>
        <dbReference type="ARBA" id="ARBA00022475"/>
    </source>
</evidence>
<gene>
    <name evidence="11" type="ORF">FJU08_15090</name>
</gene>
<dbReference type="OrthoDB" id="9797534at2"/>
<sequence length="209" mass="23130">MICRAMHRFTKLECPSAFEWIHGAFGAAARFRTYLLRNRFLIFTDWTARIAETVAMILLYGFCTLMLAEVISRAVVHTSLAVSWEYSAFAMAAVILLGLGPSLRHGKQVRVSLLLSRGAPRLRTGVEIFSTLIGIALAILMLNAFWSVFHTSLVRGIRQASYVNTPLAIPQFFAVVGAGEFVLALLARLVRLMSGLAPDLIENEEDALD</sequence>
<feature type="domain" description="Tripartite ATP-independent periplasmic transporters DctQ component" evidence="10">
    <location>
        <begin position="63"/>
        <end position="193"/>
    </location>
</feature>
<reference evidence="11 12" key="1">
    <citation type="submission" date="2019-06" db="EMBL/GenBank/DDBJ databases">
        <authorList>
            <person name="Li M."/>
        </authorList>
    </citation>
    <scope>NUCLEOTIDE SEQUENCE [LARGE SCALE GENOMIC DNA]</scope>
    <source>
        <strain evidence="11 12">BGMRC2036</strain>
    </source>
</reference>
<keyword evidence="3" id="KW-1003">Cell membrane</keyword>
<keyword evidence="7 9" id="KW-0472">Membrane</keyword>
<name>A0A506U463_9HYPH</name>
<dbReference type="PANTHER" id="PTHR35011">
    <property type="entry name" value="2,3-DIKETO-L-GULONATE TRAP TRANSPORTER SMALL PERMEASE PROTEIN YIAM"/>
    <property type="match status" value="1"/>
</dbReference>
<organism evidence="11 12">
    <name type="scientific">Martelella alba</name>
    <dbReference type="NCBI Taxonomy" id="2590451"/>
    <lineage>
        <taxon>Bacteria</taxon>
        <taxon>Pseudomonadati</taxon>
        <taxon>Pseudomonadota</taxon>
        <taxon>Alphaproteobacteria</taxon>
        <taxon>Hyphomicrobiales</taxon>
        <taxon>Aurantimonadaceae</taxon>
        <taxon>Martelella</taxon>
    </lineage>
</organism>
<keyword evidence="5 9" id="KW-0812">Transmembrane</keyword>